<proteinExistence type="predicted"/>
<keyword evidence="2" id="KW-1185">Reference proteome</keyword>
<gene>
    <name evidence="1" type="ORF">IWW38_004478</name>
</gene>
<reference evidence="1" key="1">
    <citation type="submission" date="2022-07" db="EMBL/GenBank/DDBJ databases">
        <title>Phylogenomic reconstructions and comparative analyses of Kickxellomycotina fungi.</title>
        <authorList>
            <person name="Reynolds N.K."/>
            <person name="Stajich J.E."/>
            <person name="Barry K."/>
            <person name="Grigoriev I.V."/>
            <person name="Crous P."/>
            <person name="Smith M.E."/>
        </authorList>
    </citation>
    <scope>NUCLEOTIDE SEQUENCE</scope>
    <source>
        <strain evidence="1">CBS 190363</strain>
    </source>
</reference>
<accession>A0ACC1LZ99</accession>
<feature type="non-terminal residue" evidence="1">
    <location>
        <position position="218"/>
    </location>
</feature>
<dbReference type="EMBL" id="JANBVB010001643">
    <property type="protein sequence ID" value="KAJ2889820.1"/>
    <property type="molecule type" value="Genomic_DNA"/>
</dbReference>
<comment type="caution">
    <text evidence="1">The sequence shown here is derived from an EMBL/GenBank/DDBJ whole genome shotgun (WGS) entry which is preliminary data.</text>
</comment>
<evidence type="ECO:0000313" key="2">
    <source>
        <dbReference type="Proteomes" id="UP001139981"/>
    </source>
</evidence>
<protein>
    <submittedName>
        <fullName evidence="1">Uncharacterized protein</fullName>
    </submittedName>
</protein>
<organism evidence="1 2">
    <name type="scientific">Coemansia aciculifera</name>
    <dbReference type="NCBI Taxonomy" id="417176"/>
    <lineage>
        <taxon>Eukaryota</taxon>
        <taxon>Fungi</taxon>
        <taxon>Fungi incertae sedis</taxon>
        <taxon>Zoopagomycota</taxon>
        <taxon>Kickxellomycotina</taxon>
        <taxon>Kickxellomycetes</taxon>
        <taxon>Kickxellales</taxon>
        <taxon>Kickxellaceae</taxon>
        <taxon>Coemansia</taxon>
    </lineage>
</organism>
<sequence length="218" mass="23070">MASLIDAVGECLVCLGDGNYDASLAVVDGYLGKAEVAEGSDSEPEHEPHAAGFHPLGVSIERRAALRNDDSCSESSSFSDVASFRDASSSPFWQETADFSFHAARNEHESGTAAGRVHNHTAESVLGSLRQLVERERAWAEEKANYETYLAQMALQLEQQAQVLQDSAEPLPATVTEPAVVIPASASSPLTAVPVPASDDASRSVESNNEPAVQATSN</sequence>
<dbReference type="Proteomes" id="UP001139981">
    <property type="component" value="Unassembled WGS sequence"/>
</dbReference>
<name>A0ACC1LZ99_9FUNG</name>
<evidence type="ECO:0000313" key="1">
    <source>
        <dbReference type="EMBL" id="KAJ2889820.1"/>
    </source>
</evidence>